<comment type="similarity">
    <text evidence="1 5">Belongs to the plant LTP family.</text>
</comment>
<keyword evidence="3 5" id="KW-0446">Lipid-binding</keyword>
<evidence type="ECO:0000256" key="2">
    <source>
        <dbReference type="ARBA" id="ARBA00022448"/>
    </source>
</evidence>
<accession>A0A9R1WQH4</accession>
<proteinExistence type="evidence at transcript level"/>
<keyword evidence="2 5" id="KW-0813">Transport</keyword>
<dbReference type="InterPro" id="IPR000528">
    <property type="entry name" value="Plant_nsLTP"/>
</dbReference>
<dbReference type="Allergome" id="974">
    <property type="allergen name" value="Lac s 1"/>
</dbReference>
<dbReference type="Pfam" id="PF00234">
    <property type="entry name" value="Tryp_alpha_amyl"/>
    <property type="match status" value="1"/>
</dbReference>
<dbReference type="OrthoDB" id="1890443at2759"/>
<keyword evidence="4" id="KW-1015">Disulfide bond</keyword>
<evidence type="ECO:0000256" key="1">
    <source>
        <dbReference type="ARBA" id="ARBA00009748"/>
    </source>
</evidence>
<dbReference type="PROSITE" id="PS00597">
    <property type="entry name" value="PLANT_LTP"/>
    <property type="match status" value="1"/>
</dbReference>
<evidence type="ECO:0000259" key="7">
    <source>
        <dbReference type="SMART" id="SM00499"/>
    </source>
</evidence>
<dbReference type="PRINTS" id="PR00382">
    <property type="entry name" value="LIPIDTRNSFER"/>
</dbReference>
<reference evidence="8" key="1">
    <citation type="submission" date="2006-11" db="EMBL/GenBank/DDBJ databases">
        <title>Molecular characterization of Lac s 1, the major allergen from lettuce (Lactuca sativa).</title>
        <authorList>
            <person name="Hartz C."/>
            <person name="San Miguel-Moncin M."/>
            <person name="Cistero-Bahima A."/>
            <person name="Haase T."/>
            <person name="Foetisch K."/>
            <person name="Conti A."/>
            <person name="Lidholm J."/>
            <person name="Vieths S."/>
            <person name="Scheurer S."/>
        </authorList>
    </citation>
    <scope>NUCLEOTIDE SEQUENCE</scope>
</reference>
<dbReference type="EMBL" id="EF101532">
    <property type="protein sequence ID" value="ABK96813.1"/>
    <property type="molecule type" value="mRNA"/>
</dbReference>
<dbReference type="GO" id="GO:0006869">
    <property type="term" value="P:lipid transport"/>
    <property type="evidence" value="ECO:0007669"/>
    <property type="project" value="InterPro"/>
</dbReference>
<dbReference type="STRING" id="4236.A1E2H5"/>
<dbReference type="PANTHER" id="PTHR33076">
    <property type="entry name" value="NON-SPECIFIC LIPID-TRANSFER PROTEIN 2-RELATED"/>
    <property type="match status" value="1"/>
</dbReference>
<evidence type="ECO:0000313" key="10">
    <source>
        <dbReference type="Proteomes" id="UP000235145"/>
    </source>
</evidence>
<dbReference type="Proteomes" id="UP000235145">
    <property type="component" value="Unassembled WGS sequence"/>
</dbReference>
<comment type="function">
    <text evidence="5">Plant non-specific lipid-transfer proteins transfer phospholipids as well as galactolipids across membranes. May play a role in wax or cutin deposition in the cell walls of expanding epidermal cells and certain secretory tissues.</text>
</comment>
<dbReference type="GO" id="GO:0008289">
    <property type="term" value="F:lipid binding"/>
    <property type="evidence" value="ECO:0007669"/>
    <property type="project" value="UniProtKB-KW"/>
</dbReference>
<dbReference type="InterPro" id="IPR016140">
    <property type="entry name" value="Bifunc_inhib/LTP/seed_store"/>
</dbReference>
<accession>A1E2H5</accession>
<dbReference type="EMBL" id="NBSK02000001">
    <property type="protein sequence ID" value="KAJ0227879.1"/>
    <property type="molecule type" value="Genomic_DNA"/>
</dbReference>
<dbReference type="InterPro" id="IPR036312">
    <property type="entry name" value="Bifun_inhib/LTP/seed_sf"/>
</dbReference>
<feature type="chain" id="PRO_5040206346" description="Non-specific lipid-transfer protein" evidence="6">
    <location>
        <begin position="26"/>
        <end position="114"/>
    </location>
</feature>
<gene>
    <name evidence="9" type="ORF">LSAT_V11C100028800</name>
</gene>
<dbReference type="FunFam" id="1.10.110.10:FF:000002">
    <property type="entry name" value="Non-specific lipid-transfer protein"/>
    <property type="match status" value="1"/>
</dbReference>
<reference evidence="9 10" key="2">
    <citation type="journal article" date="2017" name="Nat. Commun.">
        <title>Genome assembly with in vitro proximity ligation data and whole-genome triplication in lettuce.</title>
        <authorList>
            <person name="Reyes-Chin-Wo S."/>
            <person name="Wang Z."/>
            <person name="Yang X."/>
            <person name="Kozik A."/>
            <person name="Arikit S."/>
            <person name="Song C."/>
            <person name="Xia L."/>
            <person name="Froenicke L."/>
            <person name="Lavelle D.O."/>
            <person name="Truco M.J."/>
            <person name="Xia R."/>
            <person name="Zhu S."/>
            <person name="Xu C."/>
            <person name="Xu H."/>
            <person name="Xu X."/>
            <person name="Cox K."/>
            <person name="Korf I."/>
            <person name="Meyers B.C."/>
            <person name="Michelmore R.W."/>
        </authorList>
    </citation>
    <scope>NUCLEOTIDE SEQUENCE [LARGE SCALE GENOMIC DNA]</scope>
    <source>
        <tissue evidence="9">Seedlings</tissue>
    </source>
</reference>
<reference evidence="9" key="3">
    <citation type="submission" date="2017-10" db="EMBL/GenBank/DDBJ databases">
        <authorList>
            <person name="Reyes-Chin-Wo S."/>
        </authorList>
    </citation>
    <scope>NUCLEOTIDE SEQUENCE</scope>
    <source>
        <tissue evidence="9">Seedlings</tissue>
    </source>
</reference>
<evidence type="ECO:0000313" key="8">
    <source>
        <dbReference type="EMBL" id="ABK96813.1"/>
    </source>
</evidence>
<keyword evidence="6" id="KW-0732">Signal</keyword>
<reference evidence="9" key="4">
    <citation type="submission" date="2022-10" db="EMBL/GenBank/DDBJ databases">
        <title>High Quality Telomere-to-Telomere reference genome assembly of Lactuca sativa.</title>
        <authorList>
            <person name="Naidu S.A."/>
            <person name="Kozik A."/>
            <person name="Lavelle D."/>
        </authorList>
    </citation>
    <scope>NUCLEOTIDE SEQUENCE</scope>
    <source>
        <tissue evidence="9">Seedlings</tissue>
    </source>
</reference>
<dbReference type="CDD" id="cd01960">
    <property type="entry name" value="nsLTP1"/>
    <property type="match status" value="1"/>
</dbReference>
<sequence>MARMATMVFCVVVTCMVVAAPYAEAAITCGQVVSSLSQCASYLRNGGAVPPACCSGVKSLNSAARTTPDRQTVCGCLKRASGGVNASNAASLPGKCGVNIPYKISPSTDCSKVQ</sequence>
<dbReference type="SUPFAM" id="SSF47699">
    <property type="entry name" value="Bifunctional inhibitor/lipid-transfer protein/seed storage 2S albumin"/>
    <property type="match status" value="1"/>
</dbReference>
<dbReference type="Gene3D" id="1.10.110.10">
    <property type="entry name" value="Plant lipid-transfer and hydrophobic proteins"/>
    <property type="match status" value="1"/>
</dbReference>
<protein>
    <recommendedName>
        <fullName evidence="5">Non-specific lipid-transfer protein</fullName>
    </recommendedName>
</protein>
<evidence type="ECO:0000256" key="4">
    <source>
        <dbReference type="ARBA" id="ARBA00023157"/>
    </source>
</evidence>
<dbReference type="Gramene" id="rna-gnl|WGS:NBSK|LSAT_1X72961_mrna">
    <property type="protein sequence ID" value="cds-PLY82821.1"/>
    <property type="gene ID" value="gene-LSAT_1X72961"/>
</dbReference>
<dbReference type="AlphaFoldDB" id="A1E2H5"/>
<organism evidence="8">
    <name type="scientific">Lactuca sativa</name>
    <name type="common">Garden lettuce</name>
    <dbReference type="NCBI Taxonomy" id="4236"/>
    <lineage>
        <taxon>Eukaryota</taxon>
        <taxon>Viridiplantae</taxon>
        <taxon>Streptophyta</taxon>
        <taxon>Embryophyta</taxon>
        <taxon>Tracheophyta</taxon>
        <taxon>Spermatophyta</taxon>
        <taxon>Magnoliopsida</taxon>
        <taxon>eudicotyledons</taxon>
        <taxon>Gunneridae</taxon>
        <taxon>Pentapetalae</taxon>
        <taxon>asterids</taxon>
        <taxon>campanulids</taxon>
        <taxon>Asterales</taxon>
        <taxon>Asteraceae</taxon>
        <taxon>Cichorioideae</taxon>
        <taxon>Cichorieae</taxon>
        <taxon>Lactucinae</taxon>
        <taxon>Lactuca</taxon>
    </lineage>
</organism>
<keyword evidence="10" id="KW-1185">Reference proteome</keyword>
<name>A1E2H5_LACSA</name>
<dbReference type="SMART" id="SM00499">
    <property type="entry name" value="AAI"/>
    <property type="match status" value="1"/>
</dbReference>
<feature type="domain" description="Bifunctional inhibitor/plant lipid transfer protein/seed storage helical" evidence="7">
    <location>
        <begin position="29"/>
        <end position="110"/>
    </location>
</feature>
<evidence type="ECO:0000313" key="9">
    <source>
        <dbReference type="EMBL" id="KAJ0227879.1"/>
    </source>
</evidence>
<feature type="signal peptide" evidence="6">
    <location>
        <begin position="1"/>
        <end position="25"/>
    </location>
</feature>
<evidence type="ECO:0000256" key="3">
    <source>
        <dbReference type="ARBA" id="ARBA00023121"/>
    </source>
</evidence>
<evidence type="ECO:0000256" key="5">
    <source>
        <dbReference type="RuleBase" id="RU000628"/>
    </source>
</evidence>
<evidence type="ECO:0000256" key="6">
    <source>
        <dbReference type="SAM" id="SignalP"/>
    </source>
</evidence>